<reference evidence="2 4" key="1">
    <citation type="journal article" date="2018" name="PLoS Genet.">
        <title>Population sequencing reveals clonal diversity and ancestral inbreeding in the grapevine cultivar Chardonnay.</title>
        <authorList>
            <person name="Roach M.J."/>
            <person name="Johnson D.L."/>
            <person name="Bohlmann J."/>
            <person name="van Vuuren H.J."/>
            <person name="Jones S.J."/>
            <person name="Pretorius I.S."/>
            <person name="Schmidt S.A."/>
            <person name="Borneman A.R."/>
        </authorList>
    </citation>
    <scope>NUCLEOTIDE SEQUENCE [LARGE SCALE GENOMIC DNA]</scope>
    <source>
        <strain evidence="4">cv. Chardonnay</strain>
        <strain evidence="2">I10V1</strain>
        <tissue evidence="2">Leaf</tissue>
    </source>
</reference>
<evidence type="ECO:0000313" key="3">
    <source>
        <dbReference type="EMBL" id="RVW82760.1"/>
    </source>
</evidence>
<dbReference type="OrthoDB" id="1303939at2759"/>
<dbReference type="EMBL" id="QGNW01001754">
    <property type="protein sequence ID" value="RVW31418.1"/>
    <property type="molecule type" value="Genomic_DNA"/>
</dbReference>
<keyword evidence="1" id="KW-0732">Signal</keyword>
<evidence type="ECO:0000256" key="1">
    <source>
        <dbReference type="SAM" id="SignalP"/>
    </source>
</evidence>
<evidence type="ECO:0000313" key="4">
    <source>
        <dbReference type="Proteomes" id="UP000288805"/>
    </source>
</evidence>
<evidence type="ECO:0000313" key="2">
    <source>
        <dbReference type="EMBL" id="RVW31418.1"/>
    </source>
</evidence>
<dbReference type="Gramene" id="Vitis14g01687.t01">
    <property type="protein sequence ID" value="Vitis14g01687.t01.CDS"/>
    <property type="gene ID" value="Vitis14g01687"/>
</dbReference>
<protein>
    <recommendedName>
        <fullName evidence="5">Rapid ALkalinization Factor</fullName>
    </recommendedName>
</protein>
<sequence>MQLAGKMGIKVRRGPSLASIFILMLLLHTNICRATSTTNNNTGYNSCNGDQDGCLIGDINLEEEFMMASETSRRLLLNIAKAVTKGTSNPKAAAVSCPYGKRYGGCLPKPNQNGKPKGHCNIYNRNCH</sequence>
<organism evidence="2 4">
    <name type="scientific">Vitis vinifera</name>
    <name type="common">Grape</name>
    <dbReference type="NCBI Taxonomy" id="29760"/>
    <lineage>
        <taxon>Eukaryota</taxon>
        <taxon>Viridiplantae</taxon>
        <taxon>Streptophyta</taxon>
        <taxon>Embryophyta</taxon>
        <taxon>Tracheophyta</taxon>
        <taxon>Spermatophyta</taxon>
        <taxon>Magnoliopsida</taxon>
        <taxon>eudicotyledons</taxon>
        <taxon>Gunneridae</taxon>
        <taxon>Pentapetalae</taxon>
        <taxon>rosids</taxon>
        <taxon>Vitales</taxon>
        <taxon>Vitaceae</taxon>
        <taxon>Viteae</taxon>
        <taxon>Vitis</taxon>
    </lineage>
</organism>
<gene>
    <name evidence="3" type="ORF">CK203_046936</name>
    <name evidence="2" type="ORF">CK203_086804</name>
</gene>
<dbReference type="EMBL" id="QGNW01000236">
    <property type="protein sequence ID" value="RVW82760.1"/>
    <property type="molecule type" value="Genomic_DNA"/>
</dbReference>
<dbReference type="Proteomes" id="UP000288805">
    <property type="component" value="Unassembled WGS sequence"/>
</dbReference>
<dbReference type="AlphaFoldDB" id="A0A438D7J6"/>
<comment type="caution">
    <text evidence="2">The sequence shown here is derived from an EMBL/GenBank/DDBJ whole genome shotgun (WGS) entry which is preliminary data.</text>
</comment>
<feature type="chain" id="PRO_5044603802" description="Rapid ALkalinization Factor" evidence="1">
    <location>
        <begin position="35"/>
        <end position="128"/>
    </location>
</feature>
<accession>A0A438D7J6</accession>
<name>A0A438D7J6_VITVI</name>
<feature type="signal peptide" evidence="1">
    <location>
        <begin position="1"/>
        <end position="34"/>
    </location>
</feature>
<evidence type="ECO:0008006" key="5">
    <source>
        <dbReference type="Google" id="ProtNLM"/>
    </source>
</evidence>
<proteinExistence type="predicted"/>
<dbReference type="OMA" id="MESEFWF"/>